<evidence type="ECO:0000313" key="4">
    <source>
        <dbReference type="Proteomes" id="UP000642748"/>
    </source>
</evidence>
<dbReference type="InterPro" id="IPR012340">
    <property type="entry name" value="NA-bd_OB-fold"/>
</dbReference>
<accession>A0A8J3QUK6</accession>
<keyword evidence="4" id="KW-1185">Reference proteome</keyword>
<dbReference type="Pfam" id="PF12172">
    <property type="entry name" value="zf-ChsH2"/>
    <property type="match status" value="1"/>
</dbReference>
<sequence length="139" mass="15080">MTVPTPNIDNDNRAFWEGVDEGKFLLARCGVCGSWYWPISYCRQAHPAAPFMGDLSWVEGSGRGAVFAFNVHHVALEGWLADRIPYVNAIIELDEGPMFGTNVVDCPTGEVRVGMPVRIVIRDVDGVKLPLAVPAPAGA</sequence>
<dbReference type="Pfam" id="PF01796">
    <property type="entry name" value="OB_ChsH2_C"/>
    <property type="match status" value="1"/>
</dbReference>
<comment type="caution">
    <text evidence="3">The sequence shown here is derived from an EMBL/GenBank/DDBJ whole genome shotgun (WGS) entry which is preliminary data.</text>
</comment>
<evidence type="ECO:0008006" key="5">
    <source>
        <dbReference type="Google" id="ProtNLM"/>
    </source>
</evidence>
<gene>
    <name evidence="3" type="ORF">Raf01_59320</name>
</gene>
<proteinExistence type="predicted"/>
<dbReference type="EMBL" id="BONZ01000057">
    <property type="protein sequence ID" value="GIH17760.1"/>
    <property type="molecule type" value="Genomic_DNA"/>
</dbReference>
<dbReference type="PANTHER" id="PTHR34075:SF5">
    <property type="entry name" value="BLR3430 PROTEIN"/>
    <property type="match status" value="1"/>
</dbReference>
<dbReference type="RefSeq" id="WP_203921312.1">
    <property type="nucleotide sequence ID" value="NZ_BONZ01000057.1"/>
</dbReference>
<organism evidence="3 4">
    <name type="scientific">Rugosimonospora africana</name>
    <dbReference type="NCBI Taxonomy" id="556532"/>
    <lineage>
        <taxon>Bacteria</taxon>
        <taxon>Bacillati</taxon>
        <taxon>Actinomycetota</taxon>
        <taxon>Actinomycetes</taxon>
        <taxon>Micromonosporales</taxon>
        <taxon>Micromonosporaceae</taxon>
        <taxon>Rugosimonospora</taxon>
    </lineage>
</organism>
<dbReference type="AlphaFoldDB" id="A0A8J3QUK6"/>
<dbReference type="PANTHER" id="PTHR34075">
    <property type="entry name" value="BLR3430 PROTEIN"/>
    <property type="match status" value="1"/>
</dbReference>
<reference evidence="3" key="1">
    <citation type="submission" date="2021-01" db="EMBL/GenBank/DDBJ databases">
        <title>Whole genome shotgun sequence of Rugosimonospora africana NBRC 104875.</title>
        <authorList>
            <person name="Komaki H."/>
            <person name="Tamura T."/>
        </authorList>
    </citation>
    <scope>NUCLEOTIDE SEQUENCE</scope>
    <source>
        <strain evidence="3">NBRC 104875</strain>
    </source>
</reference>
<protein>
    <recommendedName>
        <fullName evidence="5">DUF35 domain-containing protein</fullName>
    </recommendedName>
</protein>
<dbReference type="InterPro" id="IPR002878">
    <property type="entry name" value="ChsH2_C"/>
</dbReference>
<dbReference type="InterPro" id="IPR052513">
    <property type="entry name" value="Thioester_dehydratase-like"/>
</dbReference>
<evidence type="ECO:0000259" key="1">
    <source>
        <dbReference type="Pfam" id="PF01796"/>
    </source>
</evidence>
<dbReference type="SUPFAM" id="SSF50249">
    <property type="entry name" value="Nucleic acid-binding proteins"/>
    <property type="match status" value="1"/>
</dbReference>
<evidence type="ECO:0000313" key="3">
    <source>
        <dbReference type="EMBL" id="GIH17760.1"/>
    </source>
</evidence>
<dbReference type="InterPro" id="IPR022002">
    <property type="entry name" value="ChsH2_Znr"/>
</dbReference>
<feature type="domain" description="ChsH2 rubredoxin-like zinc ribbon" evidence="2">
    <location>
        <begin position="16"/>
        <end position="42"/>
    </location>
</feature>
<feature type="domain" description="ChsH2 C-terminal OB-fold" evidence="1">
    <location>
        <begin position="57"/>
        <end position="122"/>
    </location>
</feature>
<dbReference type="Proteomes" id="UP000642748">
    <property type="component" value="Unassembled WGS sequence"/>
</dbReference>
<evidence type="ECO:0000259" key="2">
    <source>
        <dbReference type="Pfam" id="PF12172"/>
    </source>
</evidence>
<name>A0A8J3QUK6_9ACTN</name>